<comment type="subcellular location">
    <subcellularLocation>
        <location evidence="1 9">Cytoplasm</location>
    </subcellularLocation>
</comment>
<dbReference type="GO" id="GO:0003677">
    <property type="term" value="F:DNA binding"/>
    <property type="evidence" value="ECO:0007669"/>
    <property type="project" value="UniProtKB-UniRule"/>
</dbReference>
<dbReference type="STRING" id="1802397.A3J43_04005"/>
<dbReference type="NCBIfam" id="TIGR00663">
    <property type="entry name" value="dnan"/>
    <property type="match status" value="1"/>
</dbReference>
<feature type="domain" description="DNA polymerase III beta sliding clamp N-terminal" evidence="10">
    <location>
        <begin position="1"/>
        <end position="118"/>
    </location>
</feature>
<dbReference type="Pfam" id="PF02768">
    <property type="entry name" value="DNA_pol3_beta_3"/>
    <property type="match status" value="1"/>
</dbReference>
<evidence type="ECO:0000256" key="3">
    <source>
        <dbReference type="ARBA" id="ARBA00022490"/>
    </source>
</evidence>
<dbReference type="GO" id="GO:0008408">
    <property type="term" value="F:3'-5' exonuclease activity"/>
    <property type="evidence" value="ECO:0007669"/>
    <property type="project" value="InterPro"/>
</dbReference>
<dbReference type="InterPro" id="IPR022634">
    <property type="entry name" value="DNA_polIII_beta_N"/>
</dbReference>
<accession>A0A1F7UFG6</accession>
<keyword evidence="3 9" id="KW-0963">Cytoplasm</keyword>
<organism evidence="13 14">
    <name type="scientific">Candidatus Uhrbacteria bacterium RIFCSPHIGHO2_12_FULL_54_23</name>
    <dbReference type="NCBI Taxonomy" id="1802397"/>
    <lineage>
        <taxon>Bacteria</taxon>
        <taxon>Candidatus Uhriibacteriota</taxon>
    </lineage>
</organism>
<evidence type="ECO:0000313" key="14">
    <source>
        <dbReference type="Proteomes" id="UP000176604"/>
    </source>
</evidence>
<sequence length="372" mass="40512">MKFNCTQENLHRGLALVSHVASRASTLPILTNILFEATGTSLVLSATNLEIGIRTKVRGKVEREGKVVVPARLIDECVALLPKENVVLTLEGDALRIQSGSHDNKIHTLPADDFPLLPTIDERIVIDVTPTRLAQVLRVTLFAVSFDDTRPELSGVLIATRGGVLTAAATDSYRLAEKTTELVRASQDIEGVIIPLRTMQEVARALALISPGEEEGVVKIALGEHQVSFHMEDTLIISRLIDGQYPHYQDIIPPQYESSATVERAVLEQALKAASLFSMTGINDISLTLLPGEGGIRVRAANIHVGENTTVVPASVRGKEVEVVVNWKYLSEGLQSFSAETVNLEVNNTQSPMVVKPQGEKGHLYLVMPIRQ</sequence>
<evidence type="ECO:0000259" key="10">
    <source>
        <dbReference type="Pfam" id="PF00712"/>
    </source>
</evidence>
<dbReference type="SUPFAM" id="SSF55979">
    <property type="entry name" value="DNA clamp"/>
    <property type="match status" value="3"/>
</dbReference>
<dbReference type="PANTHER" id="PTHR30478">
    <property type="entry name" value="DNA POLYMERASE III SUBUNIT BETA"/>
    <property type="match status" value="1"/>
</dbReference>
<dbReference type="Pfam" id="PF00712">
    <property type="entry name" value="DNA_pol3_beta"/>
    <property type="match status" value="1"/>
</dbReference>
<dbReference type="PANTHER" id="PTHR30478:SF0">
    <property type="entry name" value="BETA SLIDING CLAMP"/>
    <property type="match status" value="1"/>
</dbReference>
<keyword evidence="8" id="KW-0238">DNA-binding</keyword>
<comment type="similarity">
    <text evidence="2 9">Belongs to the beta sliding clamp family.</text>
</comment>
<evidence type="ECO:0000256" key="2">
    <source>
        <dbReference type="ARBA" id="ARBA00010752"/>
    </source>
</evidence>
<keyword evidence="5 9" id="KW-0548">Nucleotidyltransferase</keyword>
<keyword evidence="4 9" id="KW-0808">Transferase</keyword>
<protein>
    <recommendedName>
        <fullName evidence="9">Beta sliding clamp</fullName>
    </recommendedName>
</protein>
<evidence type="ECO:0000313" key="13">
    <source>
        <dbReference type="EMBL" id="OGL77006.1"/>
    </source>
</evidence>
<evidence type="ECO:0000256" key="9">
    <source>
        <dbReference type="PIRNR" id="PIRNR000804"/>
    </source>
</evidence>
<keyword evidence="6 9" id="KW-0235">DNA replication</keyword>
<evidence type="ECO:0000256" key="4">
    <source>
        <dbReference type="ARBA" id="ARBA00022679"/>
    </source>
</evidence>
<dbReference type="AlphaFoldDB" id="A0A1F7UFG6"/>
<dbReference type="Gene3D" id="3.10.150.10">
    <property type="entry name" value="DNA Polymerase III, subunit A, domain 2"/>
    <property type="match status" value="1"/>
</dbReference>
<dbReference type="GO" id="GO:0006271">
    <property type="term" value="P:DNA strand elongation involved in DNA replication"/>
    <property type="evidence" value="ECO:0007669"/>
    <property type="project" value="TreeGrafter"/>
</dbReference>
<feature type="domain" description="DNA polymerase III beta sliding clamp C-terminal" evidence="12">
    <location>
        <begin position="250"/>
        <end position="371"/>
    </location>
</feature>
<dbReference type="SMART" id="SM00480">
    <property type="entry name" value="POL3Bc"/>
    <property type="match status" value="1"/>
</dbReference>
<reference evidence="13 14" key="1">
    <citation type="journal article" date="2016" name="Nat. Commun.">
        <title>Thousands of microbial genomes shed light on interconnected biogeochemical processes in an aquifer system.</title>
        <authorList>
            <person name="Anantharaman K."/>
            <person name="Brown C.T."/>
            <person name="Hug L.A."/>
            <person name="Sharon I."/>
            <person name="Castelle C.J."/>
            <person name="Probst A.J."/>
            <person name="Thomas B.C."/>
            <person name="Singh A."/>
            <person name="Wilkins M.J."/>
            <person name="Karaoz U."/>
            <person name="Brodie E.L."/>
            <person name="Williams K.H."/>
            <person name="Hubbard S.S."/>
            <person name="Banfield J.F."/>
        </authorList>
    </citation>
    <scope>NUCLEOTIDE SEQUENCE [LARGE SCALE GENOMIC DNA]</scope>
</reference>
<evidence type="ECO:0000256" key="1">
    <source>
        <dbReference type="ARBA" id="ARBA00004496"/>
    </source>
</evidence>
<dbReference type="GO" id="GO:0009360">
    <property type="term" value="C:DNA polymerase III complex"/>
    <property type="evidence" value="ECO:0007669"/>
    <property type="project" value="InterPro"/>
</dbReference>
<dbReference type="GO" id="GO:0003887">
    <property type="term" value="F:DNA-directed DNA polymerase activity"/>
    <property type="evidence" value="ECO:0007669"/>
    <property type="project" value="UniProtKB-UniRule"/>
</dbReference>
<evidence type="ECO:0000256" key="6">
    <source>
        <dbReference type="ARBA" id="ARBA00022705"/>
    </source>
</evidence>
<feature type="domain" description="DNA polymerase III beta sliding clamp central" evidence="11">
    <location>
        <begin position="129"/>
        <end position="246"/>
    </location>
</feature>
<evidence type="ECO:0000256" key="5">
    <source>
        <dbReference type="ARBA" id="ARBA00022695"/>
    </source>
</evidence>
<dbReference type="Gene3D" id="3.70.10.10">
    <property type="match status" value="1"/>
</dbReference>
<keyword evidence="7 9" id="KW-0239">DNA-directed DNA polymerase</keyword>
<evidence type="ECO:0000259" key="11">
    <source>
        <dbReference type="Pfam" id="PF02767"/>
    </source>
</evidence>
<name>A0A1F7UFG6_9BACT</name>
<evidence type="ECO:0000259" key="12">
    <source>
        <dbReference type="Pfam" id="PF02768"/>
    </source>
</evidence>
<evidence type="ECO:0000256" key="7">
    <source>
        <dbReference type="ARBA" id="ARBA00022932"/>
    </source>
</evidence>
<dbReference type="InterPro" id="IPR022635">
    <property type="entry name" value="DNA_polIII_beta_C"/>
</dbReference>
<dbReference type="Proteomes" id="UP000176604">
    <property type="component" value="Unassembled WGS sequence"/>
</dbReference>
<dbReference type="InterPro" id="IPR001001">
    <property type="entry name" value="DNA_polIII_beta"/>
</dbReference>
<dbReference type="PIRSF" id="PIRSF000804">
    <property type="entry name" value="DNA_pol_III_b"/>
    <property type="match status" value="1"/>
</dbReference>
<comment type="function">
    <text evidence="9">Confers DNA tethering and processivity to DNA polymerases and other proteins. Acts as a clamp, forming a ring around DNA (a reaction catalyzed by the clamp-loading complex) which diffuses in an ATP-independent manner freely and bidirectionally along dsDNA. Initially characterized for its ability to contact the catalytic subunit of DNA polymerase III (Pol III), a complex, multichain enzyme responsible for most of the replicative synthesis in bacteria; Pol III exhibits 3'-5' exonuclease proofreading activity. The beta chain is required for initiation of replication as well as for processivity of DNA replication.</text>
</comment>
<evidence type="ECO:0000256" key="8">
    <source>
        <dbReference type="ARBA" id="ARBA00023125"/>
    </source>
</evidence>
<proteinExistence type="inferred from homology"/>
<comment type="caution">
    <text evidence="13">The sequence shown here is derived from an EMBL/GenBank/DDBJ whole genome shotgun (WGS) entry which is preliminary data.</text>
</comment>
<dbReference type="InterPro" id="IPR046938">
    <property type="entry name" value="DNA_clamp_sf"/>
</dbReference>
<dbReference type="CDD" id="cd00140">
    <property type="entry name" value="beta_clamp"/>
    <property type="match status" value="1"/>
</dbReference>
<dbReference type="InterPro" id="IPR022637">
    <property type="entry name" value="DNA_polIII_beta_cen"/>
</dbReference>
<dbReference type="EMBL" id="MGEF01000068">
    <property type="protein sequence ID" value="OGL77006.1"/>
    <property type="molecule type" value="Genomic_DNA"/>
</dbReference>
<dbReference type="GO" id="GO:0005737">
    <property type="term" value="C:cytoplasm"/>
    <property type="evidence" value="ECO:0007669"/>
    <property type="project" value="UniProtKB-SubCell"/>
</dbReference>
<gene>
    <name evidence="13" type="ORF">A3J43_04005</name>
</gene>
<dbReference type="Pfam" id="PF02767">
    <property type="entry name" value="DNA_pol3_beta_2"/>
    <property type="match status" value="1"/>
</dbReference>
<comment type="subunit">
    <text evidence="9">Forms a ring-shaped head-to-tail homodimer around DNA.</text>
</comment>